<dbReference type="Proteomes" id="UP000267536">
    <property type="component" value="Unassembled WGS sequence"/>
</dbReference>
<feature type="transmembrane region" description="Helical" evidence="5">
    <location>
        <begin position="44"/>
        <end position="62"/>
    </location>
</feature>
<dbReference type="SUPFAM" id="SSF103473">
    <property type="entry name" value="MFS general substrate transporter"/>
    <property type="match status" value="1"/>
</dbReference>
<dbReference type="OrthoDB" id="9109650at2"/>
<protein>
    <submittedName>
        <fullName evidence="7">MFS transporter</fullName>
    </submittedName>
</protein>
<gene>
    <name evidence="7" type="ORF">EF294_06565</name>
</gene>
<feature type="domain" description="Major facilitator superfamily (MFS) profile" evidence="6">
    <location>
        <begin position="8"/>
        <end position="420"/>
    </location>
</feature>
<evidence type="ECO:0000256" key="2">
    <source>
        <dbReference type="ARBA" id="ARBA00022692"/>
    </source>
</evidence>
<organism evidence="7 8">
    <name type="scientific">Gordonia oryzae</name>
    <dbReference type="NCBI Taxonomy" id="2487349"/>
    <lineage>
        <taxon>Bacteria</taxon>
        <taxon>Bacillati</taxon>
        <taxon>Actinomycetota</taxon>
        <taxon>Actinomycetes</taxon>
        <taxon>Mycobacteriales</taxon>
        <taxon>Gordoniaceae</taxon>
        <taxon>Gordonia</taxon>
    </lineage>
</organism>
<dbReference type="InterPro" id="IPR036259">
    <property type="entry name" value="MFS_trans_sf"/>
</dbReference>
<dbReference type="InterPro" id="IPR011701">
    <property type="entry name" value="MFS"/>
</dbReference>
<evidence type="ECO:0000256" key="3">
    <source>
        <dbReference type="ARBA" id="ARBA00022989"/>
    </source>
</evidence>
<dbReference type="AlphaFoldDB" id="A0A3N4GU12"/>
<keyword evidence="3 5" id="KW-1133">Transmembrane helix</keyword>
<dbReference type="EMBL" id="RKMH01000004">
    <property type="protein sequence ID" value="RPA64937.1"/>
    <property type="molecule type" value="Genomic_DNA"/>
</dbReference>
<keyword evidence="8" id="KW-1185">Reference proteome</keyword>
<dbReference type="PROSITE" id="PS50850">
    <property type="entry name" value="MFS"/>
    <property type="match status" value="1"/>
</dbReference>
<feature type="transmembrane region" description="Helical" evidence="5">
    <location>
        <begin position="240"/>
        <end position="259"/>
    </location>
</feature>
<evidence type="ECO:0000256" key="1">
    <source>
        <dbReference type="ARBA" id="ARBA00004651"/>
    </source>
</evidence>
<dbReference type="GO" id="GO:0046943">
    <property type="term" value="F:carboxylic acid transmembrane transporter activity"/>
    <property type="evidence" value="ECO:0007669"/>
    <property type="project" value="TreeGrafter"/>
</dbReference>
<keyword evidence="2 5" id="KW-0812">Transmembrane</keyword>
<dbReference type="PROSITE" id="PS00217">
    <property type="entry name" value="SUGAR_TRANSPORT_2"/>
    <property type="match status" value="1"/>
</dbReference>
<feature type="transmembrane region" description="Helical" evidence="5">
    <location>
        <begin position="365"/>
        <end position="388"/>
    </location>
</feature>
<accession>A0A3N4GU12</accession>
<evidence type="ECO:0000256" key="5">
    <source>
        <dbReference type="SAM" id="Phobius"/>
    </source>
</evidence>
<feature type="transmembrane region" description="Helical" evidence="5">
    <location>
        <begin position="132"/>
        <end position="155"/>
    </location>
</feature>
<dbReference type="InterPro" id="IPR020846">
    <property type="entry name" value="MFS_dom"/>
</dbReference>
<name>A0A3N4GU12_9ACTN</name>
<dbReference type="Pfam" id="PF07690">
    <property type="entry name" value="MFS_1"/>
    <property type="match status" value="1"/>
</dbReference>
<dbReference type="PROSITE" id="PS00216">
    <property type="entry name" value="SUGAR_TRANSPORT_1"/>
    <property type="match status" value="1"/>
</dbReference>
<feature type="transmembrane region" description="Helical" evidence="5">
    <location>
        <begin position="74"/>
        <end position="93"/>
    </location>
</feature>
<evidence type="ECO:0000256" key="4">
    <source>
        <dbReference type="ARBA" id="ARBA00023136"/>
    </source>
</evidence>
<evidence type="ECO:0000313" key="8">
    <source>
        <dbReference type="Proteomes" id="UP000267536"/>
    </source>
</evidence>
<feature type="transmembrane region" description="Helical" evidence="5">
    <location>
        <begin position="394"/>
        <end position="415"/>
    </location>
</feature>
<feature type="transmembrane region" description="Helical" evidence="5">
    <location>
        <begin position="161"/>
        <end position="183"/>
    </location>
</feature>
<dbReference type="InterPro" id="IPR005829">
    <property type="entry name" value="Sugar_transporter_CS"/>
</dbReference>
<evidence type="ECO:0000259" key="6">
    <source>
        <dbReference type="PROSITE" id="PS50850"/>
    </source>
</evidence>
<evidence type="ECO:0000313" key="7">
    <source>
        <dbReference type="EMBL" id="RPA64937.1"/>
    </source>
</evidence>
<keyword evidence="4 5" id="KW-0472">Membrane</keyword>
<dbReference type="PANTHER" id="PTHR23508:SF10">
    <property type="entry name" value="CARBOXYLIC ACID TRANSPORTER PROTEIN HOMOLOG"/>
    <property type="match status" value="1"/>
</dbReference>
<comment type="caution">
    <text evidence="7">The sequence shown here is derived from an EMBL/GenBank/DDBJ whole genome shotgun (WGS) entry which is preliminary data.</text>
</comment>
<comment type="subcellular location">
    <subcellularLocation>
        <location evidence="1">Cell membrane</location>
        <topology evidence="1">Multi-pass membrane protein</topology>
    </subcellularLocation>
</comment>
<reference evidence="7 8" key="1">
    <citation type="submission" date="2018-11" db="EMBL/GenBank/DDBJ databases">
        <title>Draft genome sequence of Gordonia sp. RS15-1S isolated from rice stems.</title>
        <authorList>
            <person name="Muangham S."/>
        </authorList>
    </citation>
    <scope>NUCLEOTIDE SEQUENCE [LARGE SCALE GENOMIC DNA]</scope>
    <source>
        <strain evidence="7 8">RS15-1S</strain>
    </source>
</reference>
<feature type="transmembrane region" description="Helical" evidence="5">
    <location>
        <begin position="328"/>
        <end position="353"/>
    </location>
</feature>
<feature type="transmembrane region" description="Helical" evidence="5">
    <location>
        <begin position="306"/>
        <end position="322"/>
    </location>
</feature>
<feature type="transmembrane region" description="Helical" evidence="5">
    <location>
        <begin position="99"/>
        <end position="120"/>
    </location>
</feature>
<dbReference type="GO" id="GO:0005886">
    <property type="term" value="C:plasma membrane"/>
    <property type="evidence" value="ECO:0007669"/>
    <property type="project" value="UniProtKB-SubCell"/>
</dbReference>
<dbReference type="Gene3D" id="1.20.1250.20">
    <property type="entry name" value="MFS general substrate transporter like domains"/>
    <property type="match status" value="1"/>
</dbReference>
<dbReference type="PANTHER" id="PTHR23508">
    <property type="entry name" value="CARBOXYLIC ACID TRANSPORTER PROTEIN HOMOLOG"/>
    <property type="match status" value="1"/>
</dbReference>
<proteinExistence type="predicted"/>
<sequence>MRRPQILIVAICVLLNALDGYDVLSISFASPGIASEWGVTKAALGIVLSMELIGMAAGSIVIGNLADRFGRRPVTLACLAVMVVGMALATTSGDVTTLSVFRLFTGLGIGGMLACTNAIVAEFSNTRSKTRAIGIMAVGYPAGAVLGGSVAAVLLEQTGSWRSVFWLGAIVAVVSIPLVWFFVPESVGFVLQRRRGDALDAINTTLTRLGHRTVPLLPPISADEPKASVKQLFTGKLARVTILLTVAYFAHIMTFYFILKWIPKIVVDMGNSPSTAAGVLVWANVGGLLGGLLLSVLSVRMNTRNLAMIGMVASVVAVIYFGTGQNSIAGLSLVAAAVGFCTNSVVCALYALIAHSFPTSVRAGGTGFVIGVGRGGAALGPVIAGFLFQSGIGLQGVSIAMASGSAVAAICMLLLGSTKESAL</sequence>
<feature type="transmembrane region" description="Helical" evidence="5">
    <location>
        <begin position="279"/>
        <end position="299"/>
    </location>
</feature>